<accession>A0AAV2YKH4</accession>
<dbReference type="SUPFAM" id="SSF117281">
    <property type="entry name" value="Kelch motif"/>
    <property type="match status" value="2"/>
</dbReference>
<dbReference type="Gene3D" id="3.30.710.10">
    <property type="entry name" value="Potassium Channel Kv1.1, Chain A"/>
    <property type="match status" value="1"/>
</dbReference>
<gene>
    <name evidence="5" type="ORF">N0F65_004208</name>
</gene>
<feature type="compositionally biased region" description="Basic and acidic residues" evidence="3">
    <location>
        <begin position="282"/>
        <end position="291"/>
    </location>
</feature>
<dbReference type="EMBL" id="DAKRPA010000289">
    <property type="protein sequence ID" value="DAZ93819.1"/>
    <property type="molecule type" value="Genomic_DNA"/>
</dbReference>
<dbReference type="Pfam" id="PF01344">
    <property type="entry name" value="Kelch_1"/>
    <property type="match status" value="1"/>
</dbReference>
<dbReference type="SMART" id="SM00225">
    <property type="entry name" value="BTB"/>
    <property type="match status" value="1"/>
</dbReference>
<keyword evidence="2" id="KW-0677">Repeat</keyword>
<dbReference type="Proteomes" id="UP001146120">
    <property type="component" value="Unassembled WGS sequence"/>
</dbReference>
<protein>
    <recommendedName>
        <fullName evidence="4">BTB domain-containing protein</fullName>
    </recommendedName>
</protein>
<dbReference type="PANTHER" id="PTHR46093:SF3">
    <property type="entry name" value="ACYL-COA-BINDING DOMAIN-CONTAINING PROTEIN 4"/>
    <property type="match status" value="1"/>
</dbReference>
<dbReference type="InterPro" id="IPR015915">
    <property type="entry name" value="Kelch-typ_b-propeller"/>
</dbReference>
<dbReference type="InterPro" id="IPR000210">
    <property type="entry name" value="BTB/POZ_dom"/>
</dbReference>
<evidence type="ECO:0000256" key="2">
    <source>
        <dbReference type="ARBA" id="ARBA00022737"/>
    </source>
</evidence>
<dbReference type="Gene3D" id="2.120.10.80">
    <property type="entry name" value="Kelch-type beta propeller"/>
    <property type="match status" value="3"/>
</dbReference>
<feature type="region of interest" description="Disordered" evidence="3">
    <location>
        <begin position="279"/>
        <end position="300"/>
    </location>
</feature>
<dbReference type="SMART" id="SM00612">
    <property type="entry name" value="Kelch"/>
    <property type="match status" value="4"/>
</dbReference>
<dbReference type="InterPro" id="IPR011333">
    <property type="entry name" value="SKP1/BTB/POZ_sf"/>
</dbReference>
<comment type="caution">
    <text evidence="5">The sequence shown here is derived from an EMBL/GenBank/DDBJ whole genome shotgun (WGS) entry which is preliminary data.</text>
</comment>
<evidence type="ECO:0000259" key="4">
    <source>
        <dbReference type="PROSITE" id="PS50097"/>
    </source>
</evidence>
<feature type="compositionally biased region" description="Low complexity" evidence="3">
    <location>
        <begin position="496"/>
        <end position="515"/>
    </location>
</feature>
<dbReference type="Pfam" id="PF00651">
    <property type="entry name" value="BTB"/>
    <property type="match status" value="1"/>
</dbReference>
<evidence type="ECO:0000256" key="3">
    <source>
        <dbReference type="SAM" id="MobiDB-lite"/>
    </source>
</evidence>
<reference evidence="5" key="1">
    <citation type="submission" date="2022-11" db="EMBL/GenBank/DDBJ databases">
        <authorList>
            <person name="Morgan W.R."/>
            <person name="Tartar A."/>
        </authorList>
    </citation>
    <scope>NUCLEOTIDE SEQUENCE</scope>
    <source>
        <strain evidence="5">ARSEF 373</strain>
    </source>
</reference>
<feature type="region of interest" description="Disordered" evidence="3">
    <location>
        <begin position="496"/>
        <end position="528"/>
    </location>
</feature>
<keyword evidence="1" id="KW-0880">Kelch repeat</keyword>
<name>A0AAV2YKH4_9STRA</name>
<feature type="domain" description="BTB" evidence="4">
    <location>
        <begin position="421"/>
        <end position="483"/>
    </location>
</feature>
<proteinExistence type="predicted"/>
<evidence type="ECO:0000313" key="6">
    <source>
        <dbReference type="Proteomes" id="UP001146120"/>
    </source>
</evidence>
<dbReference type="SUPFAM" id="SSF54695">
    <property type="entry name" value="POZ domain"/>
    <property type="match status" value="1"/>
</dbReference>
<evidence type="ECO:0000313" key="5">
    <source>
        <dbReference type="EMBL" id="DAZ93819.1"/>
    </source>
</evidence>
<evidence type="ECO:0000256" key="1">
    <source>
        <dbReference type="ARBA" id="ARBA00022441"/>
    </source>
</evidence>
<dbReference type="InterPro" id="IPR006652">
    <property type="entry name" value="Kelch_1"/>
</dbReference>
<keyword evidence="6" id="KW-1185">Reference proteome</keyword>
<reference evidence="5" key="2">
    <citation type="journal article" date="2023" name="Microbiol Resour">
        <title>Decontamination and Annotation of the Draft Genome Sequence of the Oomycete Lagenidium giganteum ARSEF 373.</title>
        <authorList>
            <person name="Morgan W.R."/>
            <person name="Tartar A."/>
        </authorList>
    </citation>
    <scope>NUCLEOTIDE SEQUENCE</scope>
    <source>
        <strain evidence="5">ARSEF 373</strain>
    </source>
</reference>
<dbReference type="Pfam" id="PF24681">
    <property type="entry name" value="Kelch_KLHDC2_KLHL20_DRC7"/>
    <property type="match status" value="2"/>
</dbReference>
<dbReference type="PANTHER" id="PTHR46093">
    <property type="entry name" value="ACYL-COA-BINDING DOMAIN-CONTAINING PROTEIN 5"/>
    <property type="match status" value="1"/>
</dbReference>
<dbReference type="AlphaFoldDB" id="A0AAV2YKH4"/>
<dbReference type="PROSITE" id="PS50097">
    <property type="entry name" value="BTB"/>
    <property type="match status" value="1"/>
</dbReference>
<organism evidence="5 6">
    <name type="scientific">Lagenidium giganteum</name>
    <dbReference type="NCBI Taxonomy" id="4803"/>
    <lineage>
        <taxon>Eukaryota</taxon>
        <taxon>Sar</taxon>
        <taxon>Stramenopiles</taxon>
        <taxon>Oomycota</taxon>
        <taxon>Peronosporomycetes</taxon>
        <taxon>Pythiales</taxon>
        <taxon>Pythiaceae</taxon>
    </lineage>
</organism>
<sequence length="644" mass="71189">MYMRWSPLEVSGAPPTIKNHTATLVAPHQLLVFGGYDGRRNHNDLYVLDCQAFAWKQLTRNVYGEPPAGRNGHTATLAEEKLFIIGGWLGSGPLAANDMHVLYLHASPQCLTWHQPPVRGTPPGPCNMHTADYIPHARSIFVFRGGDGREYLNDLHAVDIDTMAWRRVMTTGALPAPRANHSSAVVNGDQIFIFGGWDGQKRLNDIHILHTRTLAWTQVDVRSHHLPHPRAGMTFCSYRDRVFLFGGSGPSAKCYNDLHLYDPVDEVWVEVTSITGPPANASDHKLAKKENQNSGEQDGEYVGDYGEYDSADHGIVLSSQHLLAEYGMYFADGDGNANPNDNANEEQVIVLGEGPGRRAGHTCTVVDRRLIVFGGSYGSEYLNDFYVLDTDPPPRAAVSYASSSQILQRSLRQFVNAEEFSDVSFLVEGRVIYAHRIILSLLSERFRGMFTSGFLESQQKQIVVPDIRYAVFLKMMAYLYTGQAVEGLVAAAPSSSSSSLSSSSLSSASSTTSLSRIGPRKSCVSAPNGNELDVYAQHQSDKEHNLESSCASSSDMECQVLQGDIEMTIELLIVADQFMLDHLKQICERALQNVVSKDTVQFIMDAAERSNALQLKAICMHFLRNNYFLMSPTVVEADMELEDV</sequence>